<proteinExistence type="predicted"/>
<keyword evidence="2" id="KW-1185">Reference proteome</keyword>
<dbReference type="EMBL" id="CABFNP030000462">
    <property type="protein sequence ID" value="CAI6023470.1"/>
    <property type="molecule type" value="Genomic_DNA"/>
</dbReference>
<dbReference type="AlphaFoldDB" id="A0AA35LQC8"/>
<accession>A0AA35LQC8</accession>
<gene>
    <name evidence="1" type="ORF">CCHLO57077_00019567</name>
</gene>
<sequence length="66" mass="7793">MPTHLVIRRDYKPSKGLRLMSRYSLERGIKWQFDCKFIPPHKGAKGIREEVSDEAGRNGFIVRYRT</sequence>
<comment type="caution">
    <text evidence="1">The sequence shown here is derived from an EMBL/GenBank/DDBJ whole genome shotgun (WGS) entry which is preliminary data.</text>
</comment>
<evidence type="ECO:0000313" key="1">
    <source>
        <dbReference type="EMBL" id="CAI6023470.1"/>
    </source>
</evidence>
<evidence type="ECO:0000313" key="2">
    <source>
        <dbReference type="Proteomes" id="UP001160390"/>
    </source>
</evidence>
<name>A0AA35LQC8_9HYPO</name>
<organism evidence="1 2">
    <name type="scientific">Clonostachys chloroleuca</name>
    <dbReference type="NCBI Taxonomy" id="1926264"/>
    <lineage>
        <taxon>Eukaryota</taxon>
        <taxon>Fungi</taxon>
        <taxon>Dikarya</taxon>
        <taxon>Ascomycota</taxon>
        <taxon>Pezizomycotina</taxon>
        <taxon>Sordariomycetes</taxon>
        <taxon>Hypocreomycetidae</taxon>
        <taxon>Hypocreales</taxon>
        <taxon>Bionectriaceae</taxon>
        <taxon>Clonostachys</taxon>
    </lineage>
</organism>
<protein>
    <submittedName>
        <fullName evidence="1">Uncharacterized protein</fullName>
    </submittedName>
</protein>
<reference evidence="1" key="1">
    <citation type="submission" date="2023-01" db="EMBL/GenBank/DDBJ databases">
        <authorList>
            <person name="Piombo E."/>
        </authorList>
    </citation>
    <scope>NUCLEOTIDE SEQUENCE</scope>
</reference>
<dbReference type="Proteomes" id="UP001160390">
    <property type="component" value="Unassembled WGS sequence"/>
</dbReference>